<dbReference type="Gene3D" id="2.40.330.10">
    <property type="entry name" value="DNA-binding pseudobarrel domain"/>
    <property type="match status" value="1"/>
</dbReference>
<evidence type="ECO:0000259" key="6">
    <source>
        <dbReference type="Pfam" id="PF02362"/>
    </source>
</evidence>
<proteinExistence type="predicted"/>
<reference evidence="7" key="1">
    <citation type="submission" date="2023-07" db="EMBL/GenBank/DDBJ databases">
        <title>A chromosome-level genome assembly of Lolium multiflorum.</title>
        <authorList>
            <person name="Chen Y."/>
            <person name="Copetti D."/>
            <person name="Kolliker R."/>
            <person name="Studer B."/>
        </authorList>
    </citation>
    <scope>NUCLEOTIDE SEQUENCE</scope>
    <source>
        <strain evidence="7">02402/16</strain>
        <tissue evidence="7">Leaf</tissue>
    </source>
</reference>
<dbReference type="GO" id="GO:0003677">
    <property type="term" value="F:DNA binding"/>
    <property type="evidence" value="ECO:0007669"/>
    <property type="project" value="UniProtKB-KW"/>
</dbReference>
<organism evidence="7 8">
    <name type="scientific">Lolium multiflorum</name>
    <name type="common">Italian ryegrass</name>
    <name type="synonym">Lolium perenne subsp. multiflorum</name>
    <dbReference type="NCBI Taxonomy" id="4521"/>
    <lineage>
        <taxon>Eukaryota</taxon>
        <taxon>Viridiplantae</taxon>
        <taxon>Streptophyta</taxon>
        <taxon>Embryophyta</taxon>
        <taxon>Tracheophyta</taxon>
        <taxon>Spermatophyta</taxon>
        <taxon>Magnoliopsida</taxon>
        <taxon>Liliopsida</taxon>
        <taxon>Poales</taxon>
        <taxon>Poaceae</taxon>
        <taxon>BOP clade</taxon>
        <taxon>Pooideae</taxon>
        <taxon>Poodae</taxon>
        <taxon>Poeae</taxon>
        <taxon>Poeae Chloroplast Group 2 (Poeae type)</taxon>
        <taxon>Loliodinae</taxon>
        <taxon>Loliinae</taxon>
        <taxon>Lolium</taxon>
    </lineage>
</organism>
<dbReference type="EMBL" id="JAUUTY010000004">
    <property type="protein sequence ID" value="KAK1652745.1"/>
    <property type="molecule type" value="Genomic_DNA"/>
</dbReference>
<keyword evidence="2" id="KW-0805">Transcription regulation</keyword>
<gene>
    <name evidence="7" type="ORF">QYE76_070550</name>
</gene>
<keyword evidence="5" id="KW-0539">Nucleus</keyword>
<keyword evidence="3" id="KW-0238">DNA-binding</keyword>
<evidence type="ECO:0000256" key="2">
    <source>
        <dbReference type="ARBA" id="ARBA00023015"/>
    </source>
</evidence>
<evidence type="ECO:0000256" key="5">
    <source>
        <dbReference type="ARBA" id="ARBA00023242"/>
    </source>
</evidence>
<accession>A0AAD8WEJ1</accession>
<evidence type="ECO:0000256" key="3">
    <source>
        <dbReference type="ARBA" id="ARBA00023125"/>
    </source>
</evidence>
<dbReference type="SUPFAM" id="SSF101936">
    <property type="entry name" value="DNA-binding pseudobarrel domain"/>
    <property type="match status" value="1"/>
</dbReference>
<dbReference type="InterPro" id="IPR003340">
    <property type="entry name" value="B3_DNA-bd"/>
</dbReference>
<dbReference type="GO" id="GO:0005634">
    <property type="term" value="C:nucleus"/>
    <property type="evidence" value="ECO:0007669"/>
    <property type="project" value="UniProtKB-SubCell"/>
</dbReference>
<keyword evidence="8" id="KW-1185">Reference proteome</keyword>
<feature type="domain" description="TF-B3" evidence="6">
    <location>
        <begin position="43"/>
        <end position="112"/>
    </location>
</feature>
<dbReference type="Proteomes" id="UP001231189">
    <property type="component" value="Unassembled WGS sequence"/>
</dbReference>
<keyword evidence="4" id="KW-0804">Transcription</keyword>
<dbReference type="Pfam" id="PF02362">
    <property type="entry name" value="B3"/>
    <property type="match status" value="1"/>
</dbReference>
<protein>
    <recommendedName>
        <fullName evidence="6">TF-B3 domain-containing protein</fullName>
    </recommendedName>
</protein>
<evidence type="ECO:0000313" key="8">
    <source>
        <dbReference type="Proteomes" id="UP001231189"/>
    </source>
</evidence>
<evidence type="ECO:0000313" key="7">
    <source>
        <dbReference type="EMBL" id="KAK1652745.1"/>
    </source>
</evidence>
<comment type="subcellular location">
    <subcellularLocation>
        <location evidence="1">Nucleus</location>
    </subcellularLocation>
</comment>
<sequence>MGASKDIGEGSAAKRLRGRPPKVRYFHGDIGPSHFTKVIMELGLDLLPIHDAFCQYLGTIPKTIVMKTNTRCSWRVKLKDVINKIFMDQGCEGFAVAHDFKIGYFMNFKALKRNV</sequence>
<dbReference type="AlphaFoldDB" id="A0AAD8WEJ1"/>
<dbReference type="InterPro" id="IPR015300">
    <property type="entry name" value="DNA-bd_pseudobarrel_sf"/>
</dbReference>
<evidence type="ECO:0000256" key="4">
    <source>
        <dbReference type="ARBA" id="ARBA00023163"/>
    </source>
</evidence>
<evidence type="ECO:0000256" key="1">
    <source>
        <dbReference type="ARBA" id="ARBA00004123"/>
    </source>
</evidence>
<comment type="caution">
    <text evidence="7">The sequence shown here is derived from an EMBL/GenBank/DDBJ whole genome shotgun (WGS) entry which is preliminary data.</text>
</comment>
<name>A0AAD8WEJ1_LOLMU</name>